<dbReference type="Gene3D" id="2.20.110.10">
    <property type="entry name" value="Histone H3 K4-specific methyltransferase SET7/9 N-terminal domain"/>
    <property type="match status" value="1"/>
</dbReference>
<dbReference type="PANTHER" id="PTHR33706:SF1">
    <property type="entry name" value="TPR REPEAT PROTEIN"/>
    <property type="match status" value="1"/>
</dbReference>
<feature type="signal peptide" evidence="1">
    <location>
        <begin position="1"/>
        <end position="18"/>
    </location>
</feature>
<keyword evidence="1" id="KW-0732">Signal</keyword>
<dbReference type="Proteomes" id="UP000428260">
    <property type="component" value="Chromosome"/>
</dbReference>
<keyword evidence="3" id="KW-1185">Reference proteome</keyword>
<evidence type="ECO:0000256" key="1">
    <source>
        <dbReference type="SAM" id="SignalP"/>
    </source>
</evidence>
<dbReference type="Pfam" id="PF07661">
    <property type="entry name" value="MORN_2"/>
    <property type="match status" value="5"/>
</dbReference>
<proteinExistence type="predicted"/>
<dbReference type="KEGG" id="mcos:GM418_22355"/>
<dbReference type="EMBL" id="CP046401">
    <property type="protein sequence ID" value="QGY46304.1"/>
    <property type="molecule type" value="Genomic_DNA"/>
</dbReference>
<name>A0A6I6K8C4_9BACT</name>
<organism evidence="2 3">
    <name type="scientific">Maribellus comscasis</name>
    <dbReference type="NCBI Taxonomy" id="2681766"/>
    <lineage>
        <taxon>Bacteria</taxon>
        <taxon>Pseudomonadati</taxon>
        <taxon>Bacteroidota</taxon>
        <taxon>Bacteroidia</taxon>
        <taxon>Marinilabiliales</taxon>
        <taxon>Prolixibacteraceae</taxon>
        <taxon>Maribellus</taxon>
    </lineage>
</organism>
<evidence type="ECO:0000313" key="3">
    <source>
        <dbReference type="Proteomes" id="UP000428260"/>
    </source>
</evidence>
<dbReference type="AlphaFoldDB" id="A0A6I6K8C4"/>
<sequence>MKRSLIFLLVFLPVVSFSQINQTDVSGLRQGLWKKQQPNGRLLYEGYFKDGKPVGEWKRFHEGGQVKAIINYVENSDTAFTQLFDEWGKKVAEGKYVKEKKEGSWTLYANNIKVALEQYKNGIKDGECLKFYNTGEVLEKADWKNGRKEGDYRLFYTNGQPFMQCKFSNNMRNGLCISYYQSGDIEMEAEYKNSLRHGEWKYFNPRGDSLYSLFYNEGVLLNPEVRDSIDNLRMKSMESGKEQIIDPEKYMDDPSEYMMKMNIYR</sequence>
<evidence type="ECO:0008006" key="4">
    <source>
        <dbReference type="Google" id="ProtNLM"/>
    </source>
</evidence>
<evidence type="ECO:0000313" key="2">
    <source>
        <dbReference type="EMBL" id="QGY46304.1"/>
    </source>
</evidence>
<protein>
    <recommendedName>
        <fullName evidence="4">Toxin-antitoxin system YwqK family antitoxin</fullName>
    </recommendedName>
</protein>
<accession>A0A6I6K8C4</accession>
<dbReference type="SUPFAM" id="SSF82185">
    <property type="entry name" value="Histone H3 K4-specific methyltransferase SET7/9 N-terminal domain"/>
    <property type="match status" value="2"/>
</dbReference>
<feature type="chain" id="PRO_5026137152" description="Toxin-antitoxin system YwqK family antitoxin" evidence="1">
    <location>
        <begin position="19"/>
        <end position="265"/>
    </location>
</feature>
<gene>
    <name evidence="2" type="ORF">GM418_22355</name>
</gene>
<dbReference type="InterPro" id="IPR011652">
    <property type="entry name" value="MORN_2"/>
</dbReference>
<dbReference type="RefSeq" id="WP_158869441.1">
    <property type="nucleotide sequence ID" value="NZ_CP046401.1"/>
</dbReference>
<dbReference type="Gene3D" id="3.90.930.1">
    <property type="match status" value="1"/>
</dbReference>
<reference evidence="2 3" key="1">
    <citation type="submission" date="2019-11" db="EMBL/GenBank/DDBJ databases">
        <authorList>
            <person name="Zheng R.K."/>
            <person name="Sun C.M."/>
        </authorList>
    </citation>
    <scope>NUCLEOTIDE SEQUENCE [LARGE SCALE GENOMIC DNA]</scope>
    <source>
        <strain evidence="2 3">WC007</strain>
    </source>
</reference>
<dbReference type="PANTHER" id="PTHR33706">
    <property type="entry name" value="MORN VARIANT REPEAT PROTEIN"/>
    <property type="match status" value="1"/>
</dbReference>